<evidence type="ECO:0000259" key="2">
    <source>
        <dbReference type="Pfam" id="PF16064"/>
    </source>
</evidence>
<evidence type="ECO:0000256" key="1">
    <source>
        <dbReference type="SAM" id="Coils"/>
    </source>
</evidence>
<dbReference type="RefSeq" id="XP_049306204.1">
    <property type="nucleotide sequence ID" value="XM_049450247.1"/>
</dbReference>
<feature type="domain" description="DUF4806" evidence="2">
    <location>
        <begin position="136"/>
        <end position="214"/>
    </location>
</feature>
<proteinExistence type="predicted"/>
<dbReference type="Pfam" id="PF16064">
    <property type="entry name" value="DUF4806"/>
    <property type="match status" value="1"/>
</dbReference>
<organism evidence="3 5">
    <name type="scientific">Bactrocera dorsalis</name>
    <name type="common">Oriental fruit fly</name>
    <name type="synonym">Dacus dorsalis</name>
    <dbReference type="NCBI Taxonomy" id="27457"/>
    <lineage>
        <taxon>Eukaryota</taxon>
        <taxon>Metazoa</taxon>
        <taxon>Ecdysozoa</taxon>
        <taxon>Arthropoda</taxon>
        <taxon>Hexapoda</taxon>
        <taxon>Insecta</taxon>
        <taxon>Pterygota</taxon>
        <taxon>Neoptera</taxon>
        <taxon>Endopterygota</taxon>
        <taxon>Diptera</taxon>
        <taxon>Brachycera</taxon>
        <taxon>Muscomorpha</taxon>
        <taxon>Tephritoidea</taxon>
        <taxon>Tephritidae</taxon>
        <taxon>Bactrocera</taxon>
        <taxon>Bactrocera</taxon>
    </lineage>
</organism>
<feature type="coiled-coil region" evidence="1">
    <location>
        <begin position="62"/>
        <end position="89"/>
    </location>
</feature>
<accession>A0ABM3JAE7</accession>
<dbReference type="RefSeq" id="XP_049306203.1">
    <property type="nucleotide sequence ID" value="XM_049450246.1"/>
</dbReference>
<gene>
    <name evidence="4 5" type="primary">LOC125776706</name>
</gene>
<keyword evidence="3" id="KW-1185">Reference proteome</keyword>
<evidence type="ECO:0000313" key="4">
    <source>
        <dbReference type="RefSeq" id="XP_049306203.1"/>
    </source>
</evidence>
<dbReference type="Proteomes" id="UP001652620">
    <property type="component" value="Chromosome 2"/>
</dbReference>
<dbReference type="InterPro" id="IPR032071">
    <property type="entry name" value="DUF4806"/>
</dbReference>
<evidence type="ECO:0000313" key="5">
    <source>
        <dbReference type="RefSeq" id="XP_049306204.1"/>
    </source>
</evidence>
<evidence type="ECO:0000313" key="3">
    <source>
        <dbReference type="Proteomes" id="UP001652620"/>
    </source>
</evidence>
<protein>
    <submittedName>
        <fullName evidence="4 5">Uncharacterized protein LOC125776706 isoform X1</fullName>
    </submittedName>
</protein>
<dbReference type="GeneID" id="125776706"/>
<reference evidence="3 4" key="1">
    <citation type="submission" date="2025-05" db="UniProtKB">
        <authorList>
            <consortium name="RefSeq"/>
        </authorList>
    </citation>
    <scope>NUCLEOTIDE SEQUENCE [LARGE SCALE GENOMIC DNA]</scope>
    <source>
        <tissue evidence="4 5">Adult</tissue>
    </source>
</reference>
<keyword evidence="1" id="KW-0175">Coiled coil</keyword>
<sequence length="250" mass="28828">MDSPALFDTIDFEEFPTTSSTPVKEQLTLKCKKFDISGCYNSEAKRNENNLAVDGNEVFNMLKTISAQLEVLTTRVSNMEKKMDSYVKENIIHKSEEMAQQKTVRECKVLIRKIHHSVCRLTGEEIDSMQTEVASTLPITTIAAAFEMDEKLKCEEFATATKQFILKTKGNSDNLHDVLRHIYTDEFLFLCNWDGRGGKQPLSKFLLASNILYDFFVTCGLANFEKQIRKSIEMSHHRYKQKKYRKRKAV</sequence>
<name>A0ABM3JAE7_BACDO</name>